<protein>
    <submittedName>
        <fullName evidence="3">Putative aldehyde dehydrogenase protein</fullName>
    </submittedName>
</protein>
<gene>
    <name evidence="3" type="ORF">STIAU_3402</name>
</gene>
<dbReference type="Pfam" id="PF20256">
    <property type="entry name" value="MoCoBD_2"/>
    <property type="match status" value="2"/>
</dbReference>
<organism evidence="3 4">
    <name type="scientific">Stigmatella aurantiaca (strain DW4/3-1)</name>
    <dbReference type="NCBI Taxonomy" id="378806"/>
    <lineage>
        <taxon>Bacteria</taxon>
        <taxon>Pseudomonadati</taxon>
        <taxon>Myxococcota</taxon>
        <taxon>Myxococcia</taxon>
        <taxon>Myxococcales</taxon>
        <taxon>Cystobacterineae</taxon>
        <taxon>Archangiaceae</taxon>
        <taxon>Stigmatella</taxon>
    </lineage>
</organism>
<dbReference type="PANTHER" id="PTHR47495">
    <property type="entry name" value="ALDEHYDE DEHYDROGENASE"/>
    <property type="match status" value="1"/>
</dbReference>
<name>Q097M7_STIAD</name>
<evidence type="ECO:0000313" key="4">
    <source>
        <dbReference type="Proteomes" id="UP000032702"/>
    </source>
</evidence>
<dbReference type="SUPFAM" id="SSF56003">
    <property type="entry name" value="Molybdenum cofactor-binding domain"/>
    <property type="match status" value="2"/>
</dbReference>
<sequence>MWRLHGAPGRRTAALLHRPRRVAEWAPDHHPRRAAGSGWHAPRSPEGLPGRAGRPMRLLHPGDDPRGGGAAASDPPALRDGDPRRAGLPLVPMRLTQPHRARHSACREGGGRMSAPLKRRTLLQGSLVLTFSLAASPRAWGAAGGPKPLPGSLENNPQLDAWLHLGADGSVTLKTGKVELGQGVLTALGQICADELDVELSRLILVSGDTQRSPNEGPTAGSMSISHGGLAVRHAAAEVRALLLAMASKRLGVPAARLAVRDGTITAPSGKGSVTYWSLLGGRMLERQASGTVKPKAPSERRYTGQSVPRLDLPAKLTGETSFVQDFRPPNLVHGRVVRAPSQGAVLLGTDAASVERMPGVLRVVRNGHFLGVIATGEWQAIQASAALARSARWQEQANLPADPYTWLQRQPAQDTVIQDLARPGGAAPAKTLEASYRRPYQLHGSIGPSCAVAEWNGEALTVYTHSQTIFDTTKAIAKMLGLPEDSVHGKHLPGAGCYGHNGADDVAADAALLAHALPGRAVRVQWSRQDEHTCEPSGSAMVTKVRANVGANGDVLDWAYELWSNPHSTRPGGNPGNLLAGRSLAKPFAMPVPRNSGPPNYAADRNAIPLYAFPGQRVTTHLVTEMPVRVSSHRGLGAYANVFSIESFMDELAHAAGADPVEYRLRQLQDERAQAVIRKAAERFGWTAFERKPHHGRGIGFARYKNLASYCAVCLEVVIEPDSHAIRTVRAVLAADAGEVVNPDGIRNQLEGGLIQSLSWSLKEAVRHDGRRILSRDWSSYPILTFSEVPPVEIELIDHPGEPFLGAGEASQGPTAAALANAVFDATGRRVRELPLTPERLKSTPPSQRAGQ</sequence>
<dbReference type="InterPro" id="IPR008274">
    <property type="entry name" value="AldOxase/xan_DH_MoCoBD1"/>
</dbReference>
<dbReference type="InterPro" id="IPR052516">
    <property type="entry name" value="N-heterocyclic_Hydroxylase"/>
</dbReference>
<proteinExistence type="predicted"/>
<feature type="region of interest" description="Disordered" evidence="1">
    <location>
        <begin position="24"/>
        <end position="91"/>
    </location>
</feature>
<evidence type="ECO:0000259" key="2">
    <source>
        <dbReference type="SMART" id="SM01008"/>
    </source>
</evidence>
<evidence type="ECO:0000313" key="3">
    <source>
        <dbReference type="EMBL" id="EAU67949.1"/>
    </source>
</evidence>
<dbReference type="InterPro" id="IPR046867">
    <property type="entry name" value="AldOxase/xan_DH_MoCoBD2"/>
</dbReference>
<evidence type="ECO:0000256" key="1">
    <source>
        <dbReference type="SAM" id="MobiDB-lite"/>
    </source>
</evidence>
<dbReference type="PANTHER" id="PTHR47495:SF1">
    <property type="entry name" value="BLL3820 PROTEIN"/>
    <property type="match status" value="1"/>
</dbReference>
<dbReference type="InterPro" id="IPR000674">
    <property type="entry name" value="Ald_Oxase/Xan_DH_a/b"/>
</dbReference>
<dbReference type="Proteomes" id="UP000032702">
    <property type="component" value="Unassembled WGS sequence"/>
</dbReference>
<reference evidence="3 4" key="1">
    <citation type="submission" date="2006-04" db="EMBL/GenBank/DDBJ databases">
        <authorList>
            <person name="Nierman W.C."/>
        </authorList>
    </citation>
    <scope>NUCLEOTIDE SEQUENCE [LARGE SCALE GENOMIC DNA]</scope>
    <source>
        <strain evidence="3 4">DW4/3-1</strain>
    </source>
</reference>
<dbReference type="EMBL" id="AAMD01000024">
    <property type="protein sequence ID" value="EAU67949.1"/>
    <property type="molecule type" value="Genomic_DNA"/>
</dbReference>
<dbReference type="SMART" id="SM01008">
    <property type="entry name" value="Ald_Xan_dh_C"/>
    <property type="match status" value="1"/>
</dbReference>
<dbReference type="Pfam" id="PF02738">
    <property type="entry name" value="MoCoBD_1"/>
    <property type="match status" value="1"/>
</dbReference>
<accession>Q097M7</accession>
<dbReference type="InterPro" id="IPR037165">
    <property type="entry name" value="AldOxase/xan_DH_Mopterin-bd_sf"/>
</dbReference>
<dbReference type="GO" id="GO:0016491">
    <property type="term" value="F:oxidoreductase activity"/>
    <property type="evidence" value="ECO:0007669"/>
    <property type="project" value="InterPro"/>
</dbReference>
<dbReference type="PATRIC" id="fig|378806.16.peg.7239"/>
<dbReference type="AlphaFoldDB" id="Q097M7"/>
<dbReference type="Gene3D" id="3.30.365.10">
    <property type="entry name" value="Aldehyde oxidase/xanthine dehydrogenase, molybdopterin binding domain"/>
    <property type="match status" value="4"/>
</dbReference>
<feature type="domain" description="Aldehyde oxidase/xanthine dehydrogenase a/b hammerhead" evidence="2">
    <location>
        <begin position="318"/>
        <end position="398"/>
    </location>
</feature>
<dbReference type="Gene3D" id="3.90.1170.50">
    <property type="entry name" value="Aldehyde oxidase/xanthine dehydrogenase, a/b hammerhead"/>
    <property type="match status" value="1"/>
</dbReference>
<comment type="caution">
    <text evidence="3">The sequence shown here is derived from an EMBL/GenBank/DDBJ whole genome shotgun (WGS) entry which is preliminary data.</text>
</comment>